<accession>A0A645CIS8</accession>
<sequence>MNMPSNLEIVIFFDLAVNEIAVYRVRCDNRRVVSDIISRNSLSLFVIREFIILISSIVSR</sequence>
<protein>
    <submittedName>
        <fullName evidence="1">Uncharacterized protein</fullName>
    </submittedName>
</protein>
<dbReference type="EMBL" id="VSSQ01027516">
    <property type="protein sequence ID" value="MPM76808.1"/>
    <property type="molecule type" value="Genomic_DNA"/>
</dbReference>
<name>A0A645CIS8_9ZZZZ</name>
<gene>
    <name evidence="1" type="ORF">SDC9_123807</name>
</gene>
<dbReference type="AlphaFoldDB" id="A0A645CIS8"/>
<evidence type="ECO:0000313" key="1">
    <source>
        <dbReference type="EMBL" id="MPM76808.1"/>
    </source>
</evidence>
<proteinExistence type="predicted"/>
<reference evidence="1" key="1">
    <citation type="submission" date="2019-08" db="EMBL/GenBank/DDBJ databases">
        <authorList>
            <person name="Kucharzyk K."/>
            <person name="Murdoch R.W."/>
            <person name="Higgins S."/>
            <person name="Loffler F."/>
        </authorList>
    </citation>
    <scope>NUCLEOTIDE SEQUENCE</scope>
</reference>
<comment type="caution">
    <text evidence="1">The sequence shown here is derived from an EMBL/GenBank/DDBJ whole genome shotgun (WGS) entry which is preliminary data.</text>
</comment>
<organism evidence="1">
    <name type="scientific">bioreactor metagenome</name>
    <dbReference type="NCBI Taxonomy" id="1076179"/>
    <lineage>
        <taxon>unclassified sequences</taxon>
        <taxon>metagenomes</taxon>
        <taxon>ecological metagenomes</taxon>
    </lineage>
</organism>